<dbReference type="Proteomes" id="UP001142055">
    <property type="component" value="Chromosome 2"/>
</dbReference>
<dbReference type="Gene3D" id="3.30.460.10">
    <property type="entry name" value="Beta Polymerase, domain 2"/>
    <property type="match status" value="2"/>
</dbReference>
<dbReference type="InterPro" id="IPR002058">
    <property type="entry name" value="PAP_assoc"/>
</dbReference>
<keyword evidence="5" id="KW-0460">Magnesium</keyword>
<dbReference type="Pfam" id="PF22600">
    <property type="entry name" value="MTPAP-like_central"/>
    <property type="match status" value="2"/>
</dbReference>
<feature type="domain" description="MH2" evidence="7">
    <location>
        <begin position="61"/>
        <end position="254"/>
    </location>
</feature>
<feature type="region of interest" description="Disordered" evidence="6">
    <location>
        <begin position="625"/>
        <end position="651"/>
    </location>
</feature>
<feature type="region of interest" description="Disordered" evidence="6">
    <location>
        <begin position="323"/>
        <end position="342"/>
    </location>
</feature>
<evidence type="ECO:0000259" key="7">
    <source>
        <dbReference type="PROSITE" id="PS51076"/>
    </source>
</evidence>
<dbReference type="GO" id="GO:1990817">
    <property type="term" value="F:poly(A) RNA polymerase activity"/>
    <property type="evidence" value="ECO:0007669"/>
    <property type="project" value="UniProtKB-ARBA"/>
</dbReference>
<feature type="compositionally biased region" description="Basic and acidic residues" evidence="6">
    <location>
        <begin position="477"/>
        <end position="489"/>
    </location>
</feature>
<keyword evidence="9" id="KW-1185">Reference proteome</keyword>
<gene>
    <name evidence="8" type="ORF">RDWZM_006482</name>
</gene>
<comment type="cofactor">
    <cofactor evidence="1">
        <name>Mn(2+)</name>
        <dbReference type="ChEBI" id="CHEBI:29035"/>
    </cofactor>
</comment>
<name>A0A9Q0MBL0_BLOTA</name>
<dbReference type="GO" id="GO:0009791">
    <property type="term" value="P:post-embryonic development"/>
    <property type="evidence" value="ECO:0007669"/>
    <property type="project" value="UniProtKB-ARBA"/>
</dbReference>
<evidence type="ECO:0000256" key="6">
    <source>
        <dbReference type="SAM" id="MobiDB-lite"/>
    </source>
</evidence>
<feature type="compositionally biased region" description="Polar residues" evidence="6">
    <location>
        <begin position="364"/>
        <end position="385"/>
    </location>
</feature>
<dbReference type="InterPro" id="IPR017855">
    <property type="entry name" value="SMAD-like_dom_sf"/>
</dbReference>
<dbReference type="PANTHER" id="PTHR12271">
    <property type="entry name" value="POLY A POLYMERASE CID PAP -RELATED"/>
    <property type="match status" value="1"/>
</dbReference>
<feature type="compositionally biased region" description="Polar residues" evidence="6">
    <location>
        <begin position="634"/>
        <end position="650"/>
    </location>
</feature>
<dbReference type="EMBL" id="JAPWDV010000002">
    <property type="protein sequence ID" value="KAJ6220670.1"/>
    <property type="molecule type" value="Genomic_DNA"/>
</dbReference>
<dbReference type="GO" id="GO:0006355">
    <property type="term" value="P:regulation of DNA-templated transcription"/>
    <property type="evidence" value="ECO:0007669"/>
    <property type="project" value="InterPro"/>
</dbReference>
<comment type="cofactor">
    <cofactor evidence="2">
        <name>Mg(2+)</name>
        <dbReference type="ChEBI" id="CHEBI:18420"/>
    </cofactor>
</comment>
<evidence type="ECO:0000256" key="3">
    <source>
        <dbReference type="ARBA" id="ARBA00022679"/>
    </source>
</evidence>
<proteinExistence type="predicted"/>
<evidence type="ECO:0000313" key="9">
    <source>
        <dbReference type="Proteomes" id="UP001142055"/>
    </source>
</evidence>
<dbReference type="InterPro" id="IPR008984">
    <property type="entry name" value="SMAD_FHA_dom_sf"/>
</dbReference>
<dbReference type="GO" id="GO:0046872">
    <property type="term" value="F:metal ion binding"/>
    <property type="evidence" value="ECO:0007669"/>
    <property type="project" value="UniProtKB-KW"/>
</dbReference>
<feature type="compositionally biased region" description="Polar residues" evidence="6">
    <location>
        <begin position="249"/>
        <end position="281"/>
    </location>
</feature>
<dbReference type="SUPFAM" id="SSF49879">
    <property type="entry name" value="SMAD/FHA domain"/>
    <property type="match status" value="1"/>
</dbReference>
<keyword evidence="4" id="KW-0479">Metal-binding</keyword>
<evidence type="ECO:0000256" key="4">
    <source>
        <dbReference type="ARBA" id="ARBA00022723"/>
    </source>
</evidence>
<keyword evidence="3" id="KW-0808">Transferase</keyword>
<dbReference type="SUPFAM" id="SSF81631">
    <property type="entry name" value="PAP/OAS1 substrate-binding domain"/>
    <property type="match status" value="2"/>
</dbReference>
<dbReference type="SMART" id="SM00524">
    <property type="entry name" value="DWB"/>
    <property type="match status" value="1"/>
</dbReference>
<feature type="compositionally biased region" description="Polar residues" evidence="6">
    <location>
        <begin position="406"/>
        <end position="417"/>
    </location>
</feature>
<dbReference type="InterPro" id="IPR043519">
    <property type="entry name" value="NT_sf"/>
</dbReference>
<dbReference type="InterPro" id="IPR054708">
    <property type="entry name" value="MTPAP-like_central"/>
</dbReference>
<sequence>MSSTISRRQILSRSRDAGMDAIQKFAPYEDYEEMWFSHDHLFKDHISEVLRKWEQIDDEIWAKMIFMSRNRRIAKAYVRVPAVIINGSEDGFDGYRVGLNGFEDPFRDAQTEKLMNYIDECRIGIDSNGNIIIKRYSTKSGVYVRSYPSDFSESCVSNQVIKSNGSLEINKPYVIFDMRKFEAAMAEEMKASYPDRRRLEHRCIVVVAFGRNHPSSILELPIYVMLINIVALDLLKSKLNPVIYQSISQPTRTTTSSGDNQSRNGSRQMNGTIMTPSSNGQRVIGRNERLRIPDFVSIFHQQPQHSNESDLDDDEEEDTIYGRVEEHSSGPSEPRGGGCSDDYISDYEYRRFGPGFSRFGPYGSRQQSSTNNRYPMMSTTMRTNRPSPPMAPPPLPSLPPLPSTPNTINHYKSSTPYHTHDDRSSSQDSEPPPKLPPRDKKKLSKQINTIKKSRHQEISSNYQCEEDPYTIEIPSPDYHHQSSPDLNHESRRKSWSPFKSRPKADHDPNMSTMNRDHIYDTMNRSRSMVVHQGTKTNSKKSVNAQNMKMTASTIHIPINKANNNNLKYRAQYPGDDEDPYYSGLEARITSKKHLDQSSSHSKNKGLHWMMRKVLSSNYINILTSKRHKSKKVNGKNSKLSSLQGDSSTDSDPYVSINEVYEPIYGYTGNVNSNRQQYNHLLHLLIINLQMETSSSPVSSSTKCSLENPILGNHQSVMMHLSSTSSTDHLSTVFRNSVDSQPSNHFSNEESSSLFMAKSNETVNEDNIVENDLEQVIEIPEEKKHNLKKRFPIEANPFYSEWTIPVDKESFDFLCDELINKNDNIVYNGSDLSNESHNASVNIIYNLDENLTELILKQFRKLLLQSPDSPVSILKAFDSNELDYIYTIVHNYFNISISDSPVNILKAFDSNELDYIYTIVHNYFNHLFSQFQKRDLFYYNVIDWKIYHFDDFCCYGTRFKTFLEQSGLFNSDEKFYFEKLYDHYYELHPTKIIDLRTKLLKMKTDFFDESLTNVYSNEVIKIEHINSIYNNSNKYFENKNEKCEISIDYKMVTFKTIDTIEVHNELAKIGNVKGKIDFLISKIQLSEESRQHTDRFICLLNKIFESTLLSEFGPRFYKFGSLLSGLSTYDADLDIVIKFDSIPEDIRVDFSTSMLALEIILMVLKHKLGLTISNENTIIPSRRCPIIKLDFYWCFPELKEYVNSLSNNNLQFNKCDISVNKCYGIYNSQWLNFLVQLEPRFYQLTLILKYWAKKQNLIDSGFFSSYGWTLMIVFYLQNTVPPILPSLEQLQEKQTDINSELKFHGYRFDFCQNQSAIEKTKNVQCVSELITGFFDYYNSFDYQYAIVPRTGKTCLKDLLYREKLAQKKENKFQNMDFVYSYIMIEDPFVVDHNAGSIFRESNKWIWSEILEDVIFNDEISPQNFDLRKKIKEIINGSNPLDRFIEIVKLPKEKEENFKKLIVLLENSLEQTLGFLKPKLYSFGSLETGLASYKSDLDLVLWFEVINLDILDYETGMLILNVIRLVFQNQLSLNNDSLNIFLGRRCPIIKLSFDSYNEEVSIRNQLVKFIECDISVRNLYSFYNTKLIEFYCRYDNRFLQMTYLLKHWAKTFVGFKGGPNSVSCFSLMMLIVFFLEQTKPPVLPNVEHLQMIASLNRDMFPLIELNGNRFDFCSDTKMVGSSSNRQTPQELIYEFFVFYDRFNYNKAIIPRTGKTTDKFNLVRSKQSQTTDDHCIYFRLSFIVIEDPFVWHNNCGSGFDRNTFYSWTNSIRSMLTGSWKHPNGRKPMNSSNCVQDLLQASE</sequence>
<reference evidence="8" key="1">
    <citation type="submission" date="2022-12" db="EMBL/GenBank/DDBJ databases">
        <title>Genome assemblies of Blomia tropicalis.</title>
        <authorList>
            <person name="Cui Y."/>
        </authorList>
    </citation>
    <scope>NUCLEOTIDE SEQUENCE</scope>
    <source>
        <tissue evidence="8">Adult mites</tissue>
    </source>
</reference>
<feature type="region of interest" description="Disordered" evidence="6">
    <location>
        <begin position="356"/>
        <end position="515"/>
    </location>
</feature>
<dbReference type="Pfam" id="PF03166">
    <property type="entry name" value="MH2"/>
    <property type="match status" value="1"/>
</dbReference>
<dbReference type="GO" id="GO:0050793">
    <property type="term" value="P:regulation of developmental process"/>
    <property type="evidence" value="ECO:0007669"/>
    <property type="project" value="UniProtKB-ARBA"/>
</dbReference>
<feature type="compositionally biased region" description="Pro residues" evidence="6">
    <location>
        <begin position="386"/>
        <end position="403"/>
    </location>
</feature>
<dbReference type="PROSITE" id="PS51076">
    <property type="entry name" value="MH2"/>
    <property type="match status" value="1"/>
</dbReference>
<dbReference type="Gene3D" id="2.60.200.10">
    <property type="match status" value="1"/>
</dbReference>
<dbReference type="SUPFAM" id="SSF81301">
    <property type="entry name" value="Nucleotidyltransferase"/>
    <property type="match status" value="2"/>
</dbReference>
<evidence type="ECO:0000256" key="1">
    <source>
        <dbReference type="ARBA" id="ARBA00001936"/>
    </source>
</evidence>
<dbReference type="GO" id="GO:0031123">
    <property type="term" value="P:RNA 3'-end processing"/>
    <property type="evidence" value="ECO:0007669"/>
    <property type="project" value="TreeGrafter"/>
</dbReference>
<evidence type="ECO:0000256" key="5">
    <source>
        <dbReference type="ARBA" id="ARBA00022842"/>
    </source>
</evidence>
<protein>
    <recommendedName>
        <fullName evidence="7">MH2 domain-containing protein</fullName>
    </recommendedName>
</protein>
<feature type="compositionally biased region" description="Basic and acidic residues" evidence="6">
    <location>
        <begin position="502"/>
        <end position="515"/>
    </location>
</feature>
<accession>A0A9Q0MBL0</accession>
<dbReference type="GO" id="GO:0051239">
    <property type="term" value="P:regulation of multicellular organismal process"/>
    <property type="evidence" value="ECO:0007669"/>
    <property type="project" value="UniProtKB-ARBA"/>
</dbReference>
<feature type="region of interest" description="Disordered" evidence="6">
    <location>
        <begin position="249"/>
        <end position="284"/>
    </location>
</feature>
<dbReference type="InterPro" id="IPR001132">
    <property type="entry name" value="SMAD_dom_Dwarfin-type"/>
</dbReference>
<evidence type="ECO:0000313" key="8">
    <source>
        <dbReference type="EMBL" id="KAJ6220670.1"/>
    </source>
</evidence>
<dbReference type="Pfam" id="PF03828">
    <property type="entry name" value="PAP_assoc"/>
    <property type="match status" value="1"/>
</dbReference>
<dbReference type="CDD" id="cd05402">
    <property type="entry name" value="NT_PAP_TUTase"/>
    <property type="match status" value="1"/>
</dbReference>
<dbReference type="Gene3D" id="1.10.1410.10">
    <property type="match status" value="2"/>
</dbReference>
<dbReference type="PANTHER" id="PTHR12271:SF127">
    <property type="entry name" value="SPECKLE TARGETED PIP5K1A-REGULATED POLY(A) POLYMERASE"/>
    <property type="match status" value="1"/>
</dbReference>
<comment type="caution">
    <text evidence="8">The sequence shown here is derived from an EMBL/GenBank/DDBJ whole genome shotgun (WGS) entry which is preliminary data.</text>
</comment>
<organism evidence="8 9">
    <name type="scientific">Blomia tropicalis</name>
    <name type="common">Mite</name>
    <dbReference type="NCBI Taxonomy" id="40697"/>
    <lineage>
        <taxon>Eukaryota</taxon>
        <taxon>Metazoa</taxon>
        <taxon>Ecdysozoa</taxon>
        <taxon>Arthropoda</taxon>
        <taxon>Chelicerata</taxon>
        <taxon>Arachnida</taxon>
        <taxon>Acari</taxon>
        <taxon>Acariformes</taxon>
        <taxon>Sarcoptiformes</taxon>
        <taxon>Astigmata</taxon>
        <taxon>Glycyphagoidea</taxon>
        <taxon>Echimyopodidae</taxon>
        <taxon>Blomia</taxon>
    </lineage>
</organism>
<evidence type="ECO:0000256" key="2">
    <source>
        <dbReference type="ARBA" id="ARBA00001946"/>
    </source>
</evidence>